<evidence type="ECO:0000256" key="1">
    <source>
        <dbReference type="SAM" id="MobiDB-lite"/>
    </source>
</evidence>
<keyword evidence="3" id="KW-1185">Reference proteome</keyword>
<dbReference type="OrthoDB" id="5427833at2759"/>
<feature type="region of interest" description="Disordered" evidence="1">
    <location>
        <begin position="114"/>
        <end position="206"/>
    </location>
</feature>
<dbReference type="AlphaFoldDB" id="A0A6A6E251"/>
<sequence>MIRSLVLSGVTSSASAISLANFTPRIENLPAQCQAVYTRQIAGCQAGDFSANARCSKPCIDGLVAIQQAVSTGCGNVDVPETSIIGVFLLGVGIPALCPGIEVTTIRASSTSAAQQTSTQAEASSTEAAESSSAGGIDTDTNLPAPPPAITTLATSVVNTPDESIAPPTSTASQPQPTFVFRSSSSAKPTATASSQKSNSESGGGSPFDVQAVGEAASHRCFGATMAIAMILCWLALSHA</sequence>
<reference evidence="2" key="1">
    <citation type="journal article" date="2020" name="Stud. Mycol.">
        <title>101 Dothideomycetes genomes: a test case for predicting lifestyles and emergence of pathogens.</title>
        <authorList>
            <person name="Haridas S."/>
            <person name="Albert R."/>
            <person name="Binder M."/>
            <person name="Bloem J."/>
            <person name="Labutti K."/>
            <person name="Salamov A."/>
            <person name="Andreopoulos B."/>
            <person name="Baker S."/>
            <person name="Barry K."/>
            <person name="Bills G."/>
            <person name="Bluhm B."/>
            <person name="Cannon C."/>
            <person name="Castanera R."/>
            <person name="Culley D."/>
            <person name="Daum C."/>
            <person name="Ezra D."/>
            <person name="Gonzalez J."/>
            <person name="Henrissat B."/>
            <person name="Kuo A."/>
            <person name="Liang C."/>
            <person name="Lipzen A."/>
            <person name="Lutzoni F."/>
            <person name="Magnuson J."/>
            <person name="Mondo S."/>
            <person name="Nolan M."/>
            <person name="Ohm R."/>
            <person name="Pangilinan J."/>
            <person name="Park H.-J."/>
            <person name="Ramirez L."/>
            <person name="Alfaro M."/>
            <person name="Sun H."/>
            <person name="Tritt A."/>
            <person name="Yoshinaga Y."/>
            <person name="Zwiers L.-H."/>
            <person name="Turgeon B."/>
            <person name="Goodwin S."/>
            <person name="Spatafora J."/>
            <person name="Crous P."/>
            <person name="Grigoriev I."/>
        </authorList>
    </citation>
    <scope>NUCLEOTIDE SEQUENCE</scope>
    <source>
        <strain evidence="2">CBS 207.26</strain>
    </source>
</reference>
<feature type="compositionally biased region" description="Low complexity" evidence="1">
    <location>
        <begin position="166"/>
        <end position="198"/>
    </location>
</feature>
<accession>A0A6A6E251</accession>
<evidence type="ECO:0000313" key="3">
    <source>
        <dbReference type="Proteomes" id="UP000800200"/>
    </source>
</evidence>
<organism evidence="2 3">
    <name type="scientific">Zopfia rhizophila CBS 207.26</name>
    <dbReference type="NCBI Taxonomy" id="1314779"/>
    <lineage>
        <taxon>Eukaryota</taxon>
        <taxon>Fungi</taxon>
        <taxon>Dikarya</taxon>
        <taxon>Ascomycota</taxon>
        <taxon>Pezizomycotina</taxon>
        <taxon>Dothideomycetes</taxon>
        <taxon>Dothideomycetes incertae sedis</taxon>
        <taxon>Zopfiaceae</taxon>
        <taxon>Zopfia</taxon>
    </lineage>
</organism>
<name>A0A6A6E251_9PEZI</name>
<feature type="compositionally biased region" description="Low complexity" evidence="1">
    <location>
        <begin position="114"/>
        <end position="134"/>
    </location>
</feature>
<dbReference type="EMBL" id="ML994632">
    <property type="protein sequence ID" value="KAF2185864.1"/>
    <property type="molecule type" value="Genomic_DNA"/>
</dbReference>
<protein>
    <submittedName>
        <fullName evidence="2">Uncharacterized protein</fullName>
    </submittedName>
</protein>
<dbReference type="Proteomes" id="UP000800200">
    <property type="component" value="Unassembled WGS sequence"/>
</dbReference>
<evidence type="ECO:0000313" key="2">
    <source>
        <dbReference type="EMBL" id="KAF2185864.1"/>
    </source>
</evidence>
<proteinExistence type="predicted"/>
<gene>
    <name evidence="2" type="ORF">K469DRAFT_575393</name>
</gene>